<accession>A0AB74UD79</accession>
<dbReference type="InterPro" id="IPR009057">
    <property type="entry name" value="Homeodomain-like_sf"/>
</dbReference>
<dbReference type="SUPFAM" id="SSF46689">
    <property type="entry name" value="Homeodomain-like"/>
    <property type="match status" value="2"/>
</dbReference>
<evidence type="ECO:0000256" key="1">
    <source>
        <dbReference type="ARBA" id="ARBA00023015"/>
    </source>
</evidence>
<name>A0AB74UD79_9GAMM</name>
<dbReference type="SMART" id="SM00342">
    <property type="entry name" value="HTH_ARAC"/>
    <property type="match status" value="1"/>
</dbReference>
<gene>
    <name evidence="4" type="ORF">ABV408_18890</name>
</gene>
<reference evidence="4" key="1">
    <citation type="submission" date="2024-06" db="EMBL/GenBank/DDBJ databases">
        <title>Complete genome of Salinicola endophyticus HNIBRBA4755.</title>
        <authorList>
            <person name="Shin S.Y."/>
            <person name="Kang H."/>
            <person name="Song J."/>
        </authorList>
    </citation>
    <scope>NUCLEOTIDE SEQUENCE</scope>
    <source>
        <strain evidence="4">HNIBRBA4755</strain>
    </source>
</reference>
<keyword evidence="2" id="KW-0804">Transcription</keyword>
<keyword evidence="1" id="KW-0805">Transcription regulation</keyword>
<dbReference type="Pfam" id="PF12833">
    <property type="entry name" value="HTH_18"/>
    <property type="match status" value="1"/>
</dbReference>
<dbReference type="Gene3D" id="1.10.10.60">
    <property type="entry name" value="Homeodomain-like"/>
    <property type="match status" value="1"/>
</dbReference>
<feature type="domain" description="HTH araC/xylS-type" evidence="3">
    <location>
        <begin position="213"/>
        <end position="311"/>
    </location>
</feature>
<proteinExistence type="predicted"/>
<dbReference type="GO" id="GO:0043565">
    <property type="term" value="F:sequence-specific DNA binding"/>
    <property type="evidence" value="ECO:0007669"/>
    <property type="project" value="InterPro"/>
</dbReference>
<dbReference type="EMBL" id="CP159578">
    <property type="protein sequence ID" value="XCJ79484.1"/>
    <property type="molecule type" value="Genomic_DNA"/>
</dbReference>
<dbReference type="PANTHER" id="PTHR43436:SF1">
    <property type="entry name" value="TRANSCRIPTIONAL REGULATORY PROTEIN"/>
    <property type="match status" value="1"/>
</dbReference>
<organism evidence="4">
    <name type="scientific">Salinicola endophyticus</name>
    <dbReference type="NCBI Taxonomy" id="1949083"/>
    <lineage>
        <taxon>Bacteria</taxon>
        <taxon>Pseudomonadati</taxon>
        <taxon>Pseudomonadota</taxon>
        <taxon>Gammaproteobacteria</taxon>
        <taxon>Oceanospirillales</taxon>
        <taxon>Halomonadaceae</taxon>
        <taxon>Salinicola</taxon>
    </lineage>
</organism>
<protein>
    <submittedName>
        <fullName evidence="4">AraC family transcriptional regulator</fullName>
    </submittedName>
</protein>
<evidence type="ECO:0000313" key="4">
    <source>
        <dbReference type="EMBL" id="XCJ79484.1"/>
    </source>
</evidence>
<dbReference type="RefSeq" id="WP_353980415.1">
    <property type="nucleotide sequence ID" value="NZ_CP159578.1"/>
</dbReference>
<dbReference type="PROSITE" id="PS01124">
    <property type="entry name" value="HTH_ARAC_FAMILY_2"/>
    <property type="match status" value="1"/>
</dbReference>
<dbReference type="GO" id="GO:0003700">
    <property type="term" value="F:DNA-binding transcription factor activity"/>
    <property type="evidence" value="ECO:0007669"/>
    <property type="project" value="InterPro"/>
</dbReference>
<dbReference type="AlphaFoldDB" id="A0AB74UD79"/>
<evidence type="ECO:0000259" key="3">
    <source>
        <dbReference type="PROSITE" id="PS01124"/>
    </source>
</evidence>
<dbReference type="InterPro" id="IPR009594">
    <property type="entry name" value="Tscrpt_reg_HTH_AraC_N"/>
</dbReference>
<dbReference type="PANTHER" id="PTHR43436">
    <property type="entry name" value="ARAC-FAMILY TRANSCRIPTIONAL REGULATOR"/>
    <property type="match status" value="1"/>
</dbReference>
<evidence type="ECO:0000256" key="2">
    <source>
        <dbReference type="ARBA" id="ARBA00023163"/>
    </source>
</evidence>
<dbReference type="InterPro" id="IPR018060">
    <property type="entry name" value="HTH_AraC"/>
</dbReference>
<dbReference type="Pfam" id="PF06719">
    <property type="entry name" value="AraC_N"/>
    <property type="match status" value="1"/>
</dbReference>
<sequence length="326" mass="35508">MTAAQAIPRHAESSFDALMNTLVARILAHADAEGFTASAIPGLELVRANSTTACMGSRVYEPALCLIAQGAKTVWLGDRQIDYGPLSCMVSAVPLPILGKVTQASPQTPYLGIKLTIDPQEVTDLILAMGLPVARQPEEELCPEGACGLGHVLADQGMLEALSRLVGLLDTPQDIAILAPLVRREILYRALVGELAPYMRKFAMVDGQTHRMARVIEVLQARFREPLRVGDLADMVSMSESSLFHSFKQVTRMSPLQFQKRLRLHEARRLMLAEGMEAATASYRVGYSSPSHFSREYSRMFGVPPRADVIKLRGDLPAATPASAGR</sequence>